<proteinExistence type="predicted"/>
<name>A0ABQ9G307_9NEOP</name>
<organism evidence="1 2">
    <name type="scientific">Dryococelus australis</name>
    <dbReference type="NCBI Taxonomy" id="614101"/>
    <lineage>
        <taxon>Eukaryota</taxon>
        <taxon>Metazoa</taxon>
        <taxon>Ecdysozoa</taxon>
        <taxon>Arthropoda</taxon>
        <taxon>Hexapoda</taxon>
        <taxon>Insecta</taxon>
        <taxon>Pterygota</taxon>
        <taxon>Neoptera</taxon>
        <taxon>Polyneoptera</taxon>
        <taxon>Phasmatodea</taxon>
        <taxon>Verophasmatodea</taxon>
        <taxon>Anareolatae</taxon>
        <taxon>Phasmatidae</taxon>
        <taxon>Eurycanthinae</taxon>
        <taxon>Dryococelus</taxon>
    </lineage>
</organism>
<sequence length="146" mass="16380">MAVKKALASNSCSRTPGIASERVTAVVDANYCFTYVNAGRQGRLSDGCVFVNWQDKGMIDFIRAEFACSSTFTREEQFDIKPMDRRWLRGNPELFDNFGQFGEVIPGSWRVEGLPSGTLLQLEEDTTKAKPSSKINSRGIHFLLFE</sequence>
<keyword evidence="2" id="KW-1185">Reference proteome</keyword>
<dbReference type="EMBL" id="JARBHB010000016">
    <property type="protein sequence ID" value="KAJ8866859.1"/>
    <property type="molecule type" value="Genomic_DNA"/>
</dbReference>
<accession>A0ABQ9G307</accession>
<comment type="caution">
    <text evidence="1">The sequence shown here is derived from an EMBL/GenBank/DDBJ whole genome shotgun (WGS) entry which is preliminary data.</text>
</comment>
<protein>
    <submittedName>
        <fullName evidence="1">Uncharacterized protein</fullName>
    </submittedName>
</protein>
<reference evidence="1 2" key="1">
    <citation type="submission" date="2023-02" db="EMBL/GenBank/DDBJ databases">
        <title>LHISI_Scaffold_Assembly.</title>
        <authorList>
            <person name="Stuart O.P."/>
            <person name="Cleave R."/>
            <person name="Magrath M.J.L."/>
            <person name="Mikheyev A.S."/>
        </authorList>
    </citation>
    <scope>NUCLEOTIDE SEQUENCE [LARGE SCALE GENOMIC DNA]</scope>
    <source>
        <strain evidence="1">Daus_M_001</strain>
        <tissue evidence="1">Leg muscle</tissue>
    </source>
</reference>
<dbReference type="Proteomes" id="UP001159363">
    <property type="component" value="Chromosome 15"/>
</dbReference>
<gene>
    <name evidence="1" type="ORF">PR048_032720</name>
</gene>
<evidence type="ECO:0000313" key="1">
    <source>
        <dbReference type="EMBL" id="KAJ8866859.1"/>
    </source>
</evidence>
<evidence type="ECO:0000313" key="2">
    <source>
        <dbReference type="Proteomes" id="UP001159363"/>
    </source>
</evidence>